<organism evidence="1 2">
    <name type="scientific">Parthenolecanium corni</name>
    <dbReference type="NCBI Taxonomy" id="536013"/>
    <lineage>
        <taxon>Eukaryota</taxon>
        <taxon>Metazoa</taxon>
        <taxon>Ecdysozoa</taxon>
        <taxon>Arthropoda</taxon>
        <taxon>Hexapoda</taxon>
        <taxon>Insecta</taxon>
        <taxon>Pterygota</taxon>
        <taxon>Neoptera</taxon>
        <taxon>Paraneoptera</taxon>
        <taxon>Hemiptera</taxon>
        <taxon>Sternorrhyncha</taxon>
        <taxon>Coccoidea</taxon>
        <taxon>Coccidae</taxon>
        <taxon>Parthenolecanium</taxon>
    </lineage>
</organism>
<name>A0AAN9T424_9HEMI</name>
<evidence type="ECO:0000313" key="1">
    <source>
        <dbReference type="EMBL" id="KAK7573527.1"/>
    </source>
</evidence>
<gene>
    <name evidence="1" type="ORF">V9T40_010718</name>
</gene>
<reference evidence="1 2" key="1">
    <citation type="submission" date="2024-03" db="EMBL/GenBank/DDBJ databases">
        <title>Adaptation during the transition from Ophiocordyceps entomopathogen to insect associate is accompanied by gene loss and intensified selection.</title>
        <authorList>
            <person name="Ward C.M."/>
            <person name="Onetto C.A."/>
            <person name="Borneman A.R."/>
        </authorList>
    </citation>
    <scope>NUCLEOTIDE SEQUENCE [LARGE SCALE GENOMIC DNA]</scope>
    <source>
        <strain evidence="1">AWRI1</strain>
        <tissue evidence="1">Single Adult Female</tissue>
    </source>
</reference>
<keyword evidence="2" id="KW-1185">Reference proteome</keyword>
<dbReference type="Proteomes" id="UP001367676">
    <property type="component" value="Unassembled WGS sequence"/>
</dbReference>
<accession>A0AAN9T424</accession>
<dbReference type="EMBL" id="JBBCAQ010000037">
    <property type="protein sequence ID" value="KAK7573527.1"/>
    <property type="molecule type" value="Genomic_DNA"/>
</dbReference>
<dbReference type="AlphaFoldDB" id="A0AAN9T424"/>
<comment type="caution">
    <text evidence="1">The sequence shown here is derived from an EMBL/GenBank/DDBJ whole genome shotgun (WGS) entry which is preliminary data.</text>
</comment>
<evidence type="ECO:0000313" key="2">
    <source>
        <dbReference type="Proteomes" id="UP001367676"/>
    </source>
</evidence>
<proteinExistence type="predicted"/>
<protein>
    <submittedName>
        <fullName evidence="1">Uncharacterized protein</fullName>
    </submittedName>
</protein>
<sequence length="122" mass="13745">MVFPEEPTIQISNRSVESEISALAGFCNTENEILLKCRNNAEISDCKDRAEMSLGGFQLSQFSSICLNFRLDVSFFVQLSQFSAGCPIFRPAVSIFGWMSHFSSSCLNFRLDVSFFVQLSQF</sequence>